<dbReference type="CDD" id="cd02440">
    <property type="entry name" value="AdoMet_MTases"/>
    <property type="match status" value="1"/>
</dbReference>
<dbReference type="InterPro" id="IPR029063">
    <property type="entry name" value="SAM-dependent_MTases_sf"/>
</dbReference>
<dbReference type="PANTHER" id="PTHR11061">
    <property type="entry name" value="RNA M5U METHYLTRANSFERASE"/>
    <property type="match status" value="1"/>
</dbReference>
<dbReference type="InterPro" id="IPR012340">
    <property type="entry name" value="NA-bd_OB-fold"/>
</dbReference>
<dbReference type="GO" id="GO:0032259">
    <property type="term" value="P:methylation"/>
    <property type="evidence" value="ECO:0007669"/>
    <property type="project" value="UniProtKB-KW"/>
</dbReference>
<keyword evidence="1 4" id="KW-0489">Methyltransferase</keyword>
<dbReference type="SUPFAM" id="SSF53335">
    <property type="entry name" value="S-adenosyl-L-methionine-dependent methyltransferases"/>
    <property type="match status" value="1"/>
</dbReference>
<gene>
    <name evidence="7" type="ORF">SAMN05720469_1046</name>
</gene>
<evidence type="ECO:0000256" key="3">
    <source>
        <dbReference type="ARBA" id="ARBA00022691"/>
    </source>
</evidence>
<evidence type="ECO:0000256" key="4">
    <source>
        <dbReference type="PROSITE-ProRule" id="PRU01024"/>
    </source>
</evidence>
<feature type="binding site" evidence="4">
    <location>
        <position position="246"/>
    </location>
    <ligand>
        <name>S-adenosyl-L-methionine</name>
        <dbReference type="ChEBI" id="CHEBI:59789"/>
    </ligand>
</feature>
<dbReference type="SUPFAM" id="SSF50249">
    <property type="entry name" value="Nucleic acid-binding proteins"/>
    <property type="match status" value="1"/>
</dbReference>
<proteinExistence type="inferred from homology"/>
<organism evidence="7 8">
    <name type="scientific">Fibrobacter intestinalis</name>
    <dbReference type="NCBI Taxonomy" id="28122"/>
    <lineage>
        <taxon>Bacteria</taxon>
        <taxon>Pseudomonadati</taxon>
        <taxon>Fibrobacterota</taxon>
        <taxon>Fibrobacteria</taxon>
        <taxon>Fibrobacterales</taxon>
        <taxon>Fibrobacteraceae</taxon>
        <taxon>Fibrobacter</taxon>
    </lineage>
</organism>
<dbReference type="PROSITE" id="PS50926">
    <property type="entry name" value="TRAM"/>
    <property type="match status" value="1"/>
</dbReference>
<dbReference type="InterPro" id="IPR002792">
    <property type="entry name" value="TRAM_dom"/>
</dbReference>
<feature type="binding site" evidence="4">
    <location>
        <position position="219"/>
    </location>
    <ligand>
        <name>S-adenosyl-L-methionine</name>
        <dbReference type="ChEBI" id="CHEBI:59789"/>
    </ligand>
</feature>
<dbReference type="RefSeq" id="WP_073302610.1">
    <property type="nucleotide sequence ID" value="NZ_FRAW01000004.1"/>
</dbReference>
<accession>A0A1M6RHQ4</accession>
<dbReference type="InterPro" id="IPR030390">
    <property type="entry name" value="MeTrfase_TrmA_AS"/>
</dbReference>
<feature type="binding site" evidence="4">
    <location>
        <position position="308"/>
    </location>
    <ligand>
        <name>S-adenosyl-L-methionine</name>
        <dbReference type="ChEBI" id="CHEBI:59789"/>
    </ligand>
</feature>
<evidence type="ECO:0000313" key="7">
    <source>
        <dbReference type="EMBL" id="SHK31972.1"/>
    </source>
</evidence>
<keyword evidence="3 4" id="KW-0949">S-adenosyl-L-methionine</keyword>
<dbReference type="AlphaFoldDB" id="A0A1M6RHQ4"/>
<comment type="similarity">
    <text evidence="4">Belongs to the class I-like SAM-binding methyltransferase superfamily. RNA M5U methyltransferase family.</text>
</comment>
<dbReference type="Gene3D" id="2.40.50.1070">
    <property type="match status" value="2"/>
</dbReference>
<keyword evidence="2 4" id="KW-0808">Transferase</keyword>
<feature type="domain" description="TRAM" evidence="6">
    <location>
        <begin position="1"/>
        <end position="56"/>
    </location>
</feature>
<dbReference type="Gene3D" id="3.40.50.150">
    <property type="entry name" value="Vaccinia Virus protein VP39"/>
    <property type="match status" value="2"/>
</dbReference>
<feature type="binding site" evidence="4">
    <location>
        <position position="267"/>
    </location>
    <ligand>
        <name>S-adenosyl-L-methionine</name>
        <dbReference type="ChEBI" id="CHEBI:59789"/>
    </ligand>
</feature>
<dbReference type="Gene3D" id="2.40.50.140">
    <property type="entry name" value="Nucleic acid-binding proteins"/>
    <property type="match status" value="1"/>
</dbReference>
<dbReference type="PROSITE" id="PS51687">
    <property type="entry name" value="SAM_MT_RNA_M5U"/>
    <property type="match status" value="1"/>
</dbReference>
<evidence type="ECO:0000256" key="2">
    <source>
        <dbReference type="ARBA" id="ARBA00022679"/>
    </source>
</evidence>
<sequence length="377" mass="41810">MNIVTLRMEKMAQGGDALSHLEDGRVCFVSGALTGELVEVELLQQKRDYAKGRVQKVLEASPFRTKPECPFFGRCGGCSMGHASMEFQLDSYRLSVNELFRRFAGTELPPDWKIHSGNPYGYRNRARLVRVGGGYGFREAQSHRMIPVSKCPILTPALNRAIAEKKLPQVPELSVFDNGKGKIACYYKGMRSPEFQRLALNSVQVADVNLSMDASCFFQSNLQLLPELVKSVRESAGSGDYLIDLFSGIGFFAAILQNQFQRIVTVERDPNARIHANRNVPKAKNISSPAEDWLAQNDASGADVLIVDPPRTGLPPTALSAILKAKPRKLLYISCDPATLARDFKSLARGYSIVKAEGFAFYPQTPHFEMFLELKAV</sequence>
<evidence type="ECO:0000313" key="8">
    <source>
        <dbReference type="Proteomes" id="UP000184275"/>
    </source>
</evidence>
<feature type="active site" description="Nucleophile" evidence="4">
    <location>
        <position position="335"/>
    </location>
</feature>
<dbReference type="Pfam" id="PF05958">
    <property type="entry name" value="tRNA_U5-meth_tr"/>
    <property type="match status" value="1"/>
</dbReference>
<dbReference type="GO" id="GO:0006396">
    <property type="term" value="P:RNA processing"/>
    <property type="evidence" value="ECO:0007669"/>
    <property type="project" value="InterPro"/>
</dbReference>
<name>A0A1M6RHQ4_9BACT</name>
<dbReference type="Proteomes" id="UP000184275">
    <property type="component" value="Unassembled WGS sequence"/>
</dbReference>
<dbReference type="InterPro" id="IPR010280">
    <property type="entry name" value="U5_MeTrfase_fam"/>
</dbReference>
<dbReference type="EMBL" id="FRAW01000004">
    <property type="protein sequence ID" value="SHK31972.1"/>
    <property type="molecule type" value="Genomic_DNA"/>
</dbReference>
<evidence type="ECO:0000256" key="5">
    <source>
        <dbReference type="PROSITE-ProRule" id="PRU10015"/>
    </source>
</evidence>
<protein>
    <submittedName>
        <fullName evidence="7">23S rRNA (Uracil1939-C5)-methyltransferase</fullName>
    </submittedName>
</protein>
<reference evidence="8" key="1">
    <citation type="submission" date="2016-11" db="EMBL/GenBank/DDBJ databases">
        <authorList>
            <person name="Varghese N."/>
            <person name="Submissions S."/>
        </authorList>
    </citation>
    <scope>NUCLEOTIDE SEQUENCE [LARGE SCALE GENOMIC DNA]</scope>
    <source>
        <strain evidence="8">UWOS</strain>
    </source>
</reference>
<feature type="active site" evidence="5">
    <location>
        <position position="335"/>
    </location>
</feature>
<keyword evidence="8" id="KW-1185">Reference proteome</keyword>
<evidence type="ECO:0000256" key="1">
    <source>
        <dbReference type="ARBA" id="ARBA00022603"/>
    </source>
</evidence>
<evidence type="ECO:0000259" key="6">
    <source>
        <dbReference type="PROSITE" id="PS50926"/>
    </source>
</evidence>
<dbReference type="PROSITE" id="PS01230">
    <property type="entry name" value="TRMA_1"/>
    <property type="match status" value="1"/>
</dbReference>
<dbReference type="GO" id="GO:0008173">
    <property type="term" value="F:RNA methyltransferase activity"/>
    <property type="evidence" value="ECO:0007669"/>
    <property type="project" value="InterPro"/>
</dbReference>
<dbReference type="PANTHER" id="PTHR11061:SF30">
    <property type="entry name" value="TRNA (URACIL(54)-C(5))-METHYLTRANSFERASE"/>
    <property type="match status" value="1"/>
</dbReference>